<dbReference type="GO" id="GO:0032543">
    <property type="term" value="P:mitochondrial translation"/>
    <property type="evidence" value="ECO:0007669"/>
    <property type="project" value="InterPro"/>
</dbReference>
<evidence type="ECO:0000259" key="1">
    <source>
        <dbReference type="Pfam" id="PF16860"/>
    </source>
</evidence>
<dbReference type="InterPro" id="IPR031731">
    <property type="entry name" value="CX9C"/>
</dbReference>
<gene>
    <name evidence="2" type="ORF">FSB_LOCUS39064</name>
</gene>
<proteinExistence type="predicted"/>
<dbReference type="GO" id="GO:0003735">
    <property type="term" value="F:structural constituent of ribosome"/>
    <property type="evidence" value="ECO:0007669"/>
    <property type="project" value="InterPro"/>
</dbReference>
<dbReference type="GO" id="GO:0005739">
    <property type="term" value="C:mitochondrion"/>
    <property type="evidence" value="ECO:0007669"/>
    <property type="project" value="GOC"/>
</dbReference>
<sequence>MGRKVGSLSINPKKFGTLQKPCMKEMIAFLSCMAVNHCNDEKCVRPRELLTTCMDSQTTNKRRSWGSINYHLQRLNKGRK</sequence>
<dbReference type="PANTHER" id="PTHR28066">
    <property type="entry name" value="37S RIBOSOMAL PROTEIN MRP10, MITOCHONDRIAL"/>
    <property type="match status" value="1"/>
</dbReference>
<dbReference type="SUPFAM" id="SSF47072">
    <property type="entry name" value="Cysteine alpha-hairpin motif"/>
    <property type="match status" value="1"/>
</dbReference>
<feature type="domain" description="IMS import disulfide relay-system CHCH-CHCH-like Cx9C" evidence="1">
    <location>
        <begin position="19"/>
        <end position="57"/>
    </location>
</feature>
<accession>A0A2N9HG96</accession>
<dbReference type="PANTHER" id="PTHR28066:SF1">
    <property type="entry name" value="SMALL RIBOSOMAL SUBUNIT PROTEIN MS37"/>
    <property type="match status" value="1"/>
</dbReference>
<dbReference type="InterPro" id="IPR009069">
    <property type="entry name" value="Cys_alpha_HP_mot_SF"/>
</dbReference>
<organism evidence="2">
    <name type="scientific">Fagus sylvatica</name>
    <name type="common">Beechnut</name>
    <dbReference type="NCBI Taxonomy" id="28930"/>
    <lineage>
        <taxon>Eukaryota</taxon>
        <taxon>Viridiplantae</taxon>
        <taxon>Streptophyta</taxon>
        <taxon>Embryophyta</taxon>
        <taxon>Tracheophyta</taxon>
        <taxon>Spermatophyta</taxon>
        <taxon>Magnoliopsida</taxon>
        <taxon>eudicotyledons</taxon>
        <taxon>Gunneridae</taxon>
        <taxon>Pentapetalae</taxon>
        <taxon>rosids</taxon>
        <taxon>fabids</taxon>
        <taxon>Fagales</taxon>
        <taxon>Fagaceae</taxon>
        <taxon>Fagus</taxon>
    </lineage>
</organism>
<dbReference type="InterPro" id="IPR017264">
    <property type="entry name" value="Ribosomal_mS37_fun"/>
</dbReference>
<protein>
    <recommendedName>
        <fullName evidence="1">IMS import disulfide relay-system CHCH-CHCH-like Cx9C domain-containing protein</fullName>
    </recommendedName>
</protein>
<name>A0A2N9HG96_FAGSY</name>
<dbReference type="EMBL" id="OIVN01003435">
    <property type="protein sequence ID" value="SPD11182.1"/>
    <property type="molecule type" value="Genomic_DNA"/>
</dbReference>
<reference evidence="2" key="1">
    <citation type="submission" date="2018-02" db="EMBL/GenBank/DDBJ databases">
        <authorList>
            <person name="Cohen D.B."/>
            <person name="Kent A.D."/>
        </authorList>
    </citation>
    <scope>NUCLEOTIDE SEQUENCE</scope>
</reference>
<dbReference type="Pfam" id="PF16860">
    <property type="entry name" value="CX9C"/>
    <property type="match status" value="1"/>
</dbReference>
<evidence type="ECO:0000313" key="2">
    <source>
        <dbReference type="EMBL" id="SPD11182.1"/>
    </source>
</evidence>
<dbReference type="AlphaFoldDB" id="A0A2N9HG96"/>